<reference evidence="1 2" key="1">
    <citation type="submission" date="2024-02" db="EMBL/GenBank/DDBJ databases">
        <authorList>
            <person name="Saticioglu I.B."/>
        </authorList>
    </citation>
    <scope>NUCLEOTIDE SEQUENCE [LARGE SCALE GENOMIC DNA]</scope>
    <source>
        <strain evidence="1 2">Mu-80</strain>
    </source>
</reference>
<dbReference type="Proteomes" id="UP001371224">
    <property type="component" value="Unassembled WGS sequence"/>
</dbReference>
<sequence>MSTPEYSFVSVPLRRSRAGWEFASDYRSVITERAAEGWSFVQLILLENHTEPRGDLVFVRKGREL</sequence>
<proteinExistence type="predicted"/>
<gene>
    <name evidence="1" type="ORF">WDU99_09360</name>
</gene>
<protein>
    <submittedName>
        <fullName evidence="1">DUF4177 domain-containing protein</fullName>
    </submittedName>
</protein>
<name>A0ABU8LB06_9MICO</name>
<comment type="caution">
    <text evidence="1">The sequence shown here is derived from an EMBL/GenBank/DDBJ whole genome shotgun (WGS) entry which is preliminary data.</text>
</comment>
<dbReference type="EMBL" id="JBBDGM010000007">
    <property type="protein sequence ID" value="MEJ1088521.1"/>
    <property type="molecule type" value="Genomic_DNA"/>
</dbReference>
<dbReference type="RefSeq" id="WP_337332190.1">
    <property type="nucleotide sequence ID" value="NZ_JBBDGM010000007.1"/>
</dbReference>
<organism evidence="1 2">
    <name type="scientific">Microbacterium bandirmense</name>
    <dbReference type="NCBI Taxonomy" id="3122050"/>
    <lineage>
        <taxon>Bacteria</taxon>
        <taxon>Bacillati</taxon>
        <taxon>Actinomycetota</taxon>
        <taxon>Actinomycetes</taxon>
        <taxon>Micrococcales</taxon>
        <taxon>Microbacteriaceae</taxon>
        <taxon>Microbacterium</taxon>
    </lineage>
</organism>
<accession>A0ABU8LB06</accession>
<evidence type="ECO:0000313" key="2">
    <source>
        <dbReference type="Proteomes" id="UP001371224"/>
    </source>
</evidence>
<keyword evidence="2" id="KW-1185">Reference proteome</keyword>
<evidence type="ECO:0000313" key="1">
    <source>
        <dbReference type="EMBL" id="MEJ1088521.1"/>
    </source>
</evidence>